<sequence length="513" mass="57625">MVCEYAIFEFPDCGCHAFVPLQYCEHHLNPAHPAYDPYPEIRNHFARITMLFKGPAVPLTHEDYMWMIKVYNDPFLRNSNYTEAEMARLLTFQRALLDMCRDVGTEVKLPNGTMVPYVGFHTKVCRYHVIWPDCQEIELWRPSEPFFPFLETRCFTHSNCIRTDDSAKGWGIYIQPVPERFEEPFQIRYKKEWQKIRREIQDKKLASQKLEAELADEQERSKKSAVKVVEIHDEAGPAATGVPKVGYKPSPITSSEVGDEESGSEYEGGSDRSDSGDSKVGIVPGDAGNTSNKPKKKKAKLVGGDPEDSSTGNAEASTTETTTSETAAIKTVPVDQVPKKKKKAPKRKRNDDSDAEWRDDGESIDSSGIGYEPPKKIAVKKATNNPKELGNEQQAQKAQLGKQDAKKTDNQSGKLKRPKKAAADGQQLNSSYSADAESGKQQQQKNANKKRNNVQTGEEELAMRIHRSAHRYEGRPQNYDGYQDMNGEAGNKVGFSVDEIYNGWVGDCRSQES</sequence>
<reference evidence="2 3" key="1">
    <citation type="submission" date="2013-05" db="EMBL/GenBank/DDBJ databases">
        <title>Drechslerella stenobrocha genome reveals carnivorous origination and mechanical trapping mechanism of predatory fungi.</title>
        <authorList>
            <person name="Liu X."/>
            <person name="Zhang W."/>
            <person name="Liu K."/>
        </authorList>
    </citation>
    <scope>NUCLEOTIDE SEQUENCE [LARGE SCALE GENOMIC DNA]</scope>
    <source>
        <strain evidence="2 3">248</strain>
    </source>
</reference>
<feature type="compositionally biased region" description="Low complexity" evidence="1">
    <location>
        <begin position="309"/>
        <end position="328"/>
    </location>
</feature>
<dbReference type="AlphaFoldDB" id="W7I4U2"/>
<dbReference type="EMBL" id="KI966412">
    <property type="protein sequence ID" value="EWC47183.1"/>
    <property type="molecule type" value="Genomic_DNA"/>
</dbReference>
<feature type="compositionally biased region" description="Polar residues" evidence="1">
    <location>
        <begin position="382"/>
        <end position="397"/>
    </location>
</feature>
<evidence type="ECO:0000313" key="2">
    <source>
        <dbReference type="EMBL" id="EWC47183.1"/>
    </source>
</evidence>
<dbReference type="HOGENOM" id="CLU_531016_0_0_1"/>
<proteinExistence type="predicted"/>
<feature type="region of interest" description="Disordered" evidence="1">
    <location>
        <begin position="237"/>
        <end position="462"/>
    </location>
</feature>
<accession>W7I4U2</accession>
<gene>
    <name evidence="2" type="ORF">DRE_03552</name>
</gene>
<dbReference type="Proteomes" id="UP000024837">
    <property type="component" value="Unassembled WGS sequence"/>
</dbReference>
<protein>
    <submittedName>
        <fullName evidence="2">Uncharacterized protein</fullName>
    </submittedName>
</protein>
<feature type="compositionally biased region" description="Basic residues" evidence="1">
    <location>
        <begin position="339"/>
        <end position="348"/>
    </location>
</feature>
<name>W7I4U2_9PEZI</name>
<dbReference type="OrthoDB" id="5423719at2759"/>
<keyword evidence="3" id="KW-1185">Reference proteome</keyword>
<evidence type="ECO:0000313" key="3">
    <source>
        <dbReference type="Proteomes" id="UP000024837"/>
    </source>
</evidence>
<evidence type="ECO:0000256" key="1">
    <source>
        <dbReference type="SAM" id="MobiDB-lite"/>
    </source>
</evidence>
<organism evidence="2 3">
    <name type="scientific">Drechslerella stenobrocha 248</name>
    <dbReference type="NCBI Taxonomy" id="1043628"/>
    <lineage>
        <taxon>Eukaryota</taxon>
        <taxon>Fungi</taxon>
        <taxon>Dikarya</taxon>
        <taxon>Ascomycota</taxon>
        <taxon>Pezizomycotina</taxon>
        <taxon>Orbiliomycetes</taxon>
        <taxon>Orbiliales</taxon>
        <taxon>Orbiliaceae</taxon>
        <taxon>Drechslerella</taxon>
    </lineage>
</organism>
<feature type="compositionally biased region" description="Basic and acidic residues" evidence="1">
    <location>
        <begin position="349"/>
        <end position="361"/>
    </location>
</feature>